<evidence type="ECO:0000256" key="1">
    <source>
        <dbReference type="SAM" id="MobiDB-lite"/>
    </source>
</evidence>
<organism evidence="3 4">
    <name type="scientific">Choiromyces venosus 120613-1</name>
    <dbReference type="NCBI Taxonomy" id="1336337"/>
    <lineage>
        <taxon>Eukaryota</taxon>
        <taxon>Fungi</taxon>
        <taxon>Dikarya</taxon>
        <taxon>Ascomycota</taxon>
        <taxon>Pezizomycotina</taxon>
        <taxon>Pezizomycetes</taxon>
        <taxon>Pezizales</taxon>
        <taxon>Tuberaceae</taxon>
        <taxon>Choiromyces</taxon>
    </lineage>
</organism>
<proteinExistence type="predicted"/>
<feature type="transmembrane region" description="Helical" evidence="2">
    <location>
        <begin position="92"/>
        <end position="115"/>
    </location>
</feature>
<accession>A0A3N4K7J2</accession>
<dbReference type="Proteomes" id="UP000276215">
    <property type="component" value="Unassembled WGS sequence"/>
</dbReference>
<keyword evidence="2" id="KW-0812">Transmembrane</keyword>
<protein>
    <submittedName>
        <fullName evidence="3">Uncharacterized protein</fullName>
    </submittedName>
</protein>
<gene>
    <name evidence="3" type="ORF">L873DRAFT_560572</name>
</gene>
<keyword evidence="4" id="KW-1185">Reference proteome</keyword>
<evidence type="ECO:0000313" key="4">
    <source>
        <dbReference type="Proteomes" id="UP000276215"/>
    </source>
</evidence>
<sequence>MARLQKTVLSIFFVLRFLQLAASAITGFIYCYLIWHHNNHYCVYYPSRCSPAEKRNVDIPYQYILITAAVCLCFINILATTIYFINVAEKIVYPVLVVTDGIVLAVYAAGLITIFRVPGSSFWCNWFETPTDPRASVVARNCVISQDGKGALAFVVGLTGILLIFAILKSIQTSCCIKPSPDGEEEGTTTLVGDPGETGAGGADPNSHISVDIDVAAFMSHEQRMVIGIGDATEVAEDEKPARPVEPHPAERERAIPVGEMEISEMSKRHGHNII</sequence>
<feature type="region of interest" description="Disordered" evidence="1">
    <location>
        <begin position="179"/>
        <end position="206"/>
    </location>
</feature>
<dbReference type="AlphaFoldDB" id="A0A3N4K7J2"/>
<keyword evidence="2" id="KW-1133">Transmembrane helix</keyword>
<feature type="transmembrane region" description="Helical" evidence="2">
    <location>
        <begin position="63"/>
        <end position="85"/>
    </location>
</feature>
<keyword evidence="2" id="KW-0472">Membrane</keyword>
<feature type="transmembrane region" description="Helical" evidence="2">
    <location>
        <begin position="12"/>
        <end position="35"/>
    </location>
</feature>
<feature type="transmembrane region" description="Helical" evidence="2">
    <location>
        <begin position="150"/>
        <end position="168"/>
    </location>
</feature>
<reference evidence="3 4" key="1">
    <citation type="journal article" date="2018" name="Nat. Ecol. Evol.">
        <title>Pezizomycetes genomes reveal the molecular basis of ectomycorrhizal truffle lifestyle.</title>
        <authorList>
            <person name="Murat C."/>
            <person name="Payen T."/>
            <person name="Noel B."/>
            <person name="Kuo A."/>
            <person name="Morin E."/>
            <person name="Chen J."/>
            <person name="Kohler A."/>
            <person name="Krizsan K."/>
            <person name="Balestrini R."/>
            <person name="Da Silva C."/>
            <person name="Montanini B."/>
            <person name="Hainaut M."/>
            <person name="Levati E."/>
            <person name="Barry K.W."/>
            <person name="Belfiori B."/>
            <person name="Cichocki N."/>
            <person name="Clum A."/>
            <person name="Dockter R.B."/>
            <person name="Fauchery L."/>
            <person name="Guy J."/>
            <person name="Iotti M."/>
            <person name="Le Tacon F."/>
            <person name="Lindquist E.A."/>
            <person name="Lipzen A."/>
            <person name="Malagnac F."/>
            <person name="Mello A."/>
            <person name="Molinier V."/>
            <person name="Miyauchi S."/>
            <person name="Poulain J."/>
            <person name="Riccioni C."/>
            <person name="Rubini A."/>
            <person name="Sitrit Y."/>
            <person name="Splivallo R."/>
            <person name="Traeger S."/>
            <person name="Wang M."/>
            <person name="Zifcakova L."/>
            <person name="Wipf D."/>
            <person name="Zambonelli A."/>
            <person name="Paolocci F."/>
            <person name="Nowrousian M."/>
            <person name="Ottonello S."/>
            <person name="Baldrian P."/>
            <person name="Spatafora J.W."/>
            <person name="Henrissat B."/>
            <person name="Nagy L.G."/>
            <person name="Aury J.M."/>
            <person name="Wincker P."/>
            <person name="Grigoriev I.V."/>
            <person name="Bonfante P."/>
            <person name="Martin F.M."/>
        </authorList>
    </citation>
    <scope>NUCLEOTIDE SEQUENCE [LARGE SCALE GENOMIC DNA]</scope>
    <source>
        <strain evidence="3 4">120613-1</strain>
    </source>
</reference>
<dbReference type="EMBL" id="ML120370">
    <property type="protein sequence ID" value="RPB01895.1"/>
    <property type="molecule type" value="Genomic_DNA"/>
</dbReference>
<name>A0A3N4K7J2_9PEZI</name>
<evidence type="ECO:0000256" key="2">
    <source>
        <dbReference type="SAM" id="Phobius"/>
    </source>
</evidence>
<dbReference type="OrthoDB" id="4977308at2759"/>
<evidence type="ECO:0000313" key="3">
    <source>
        <dbReference type="EMBL" id="RPB01895.1"/>
    </source>
</evidence>